<evidence type="ECO:0000256" key="2">
    <source>
        <dbReference type="ARBA" id="ARBA00009347"/>
    </source>
</evidence>
<evidence type="ECO:0000313" key="9">
    <source>
        <dbReference type="EMBL" id="VFS74782.1"/>
    </source>
</evidence>
<dbReference type="Pfam" id="PF02770">
    <property type="entry name" value="Acyl-CoA_dh_M"/>
    <property type="match status" value="1"/>
</dbReference>
<dbReference type="InterPro" id="IPR046373">
    <property type="entry name" value="Acyl-CoA_Oxase/DH_mid-dom_sf"/>
</dbReference>
<proteinExistence type="inferred from homology"/>
<gene>
    <name evidence="9" type="primary">hsaA_1</name>
    <name evidence="9" type="ORF">NCTC13038_03265</name>
</gene>
<accession>A0A485BSD7</accession>
<dbReference type="Gene3D" id="2.40.110.10">
    <property type="entry name" value="Butyryl-CoA Dehydrogenase, subunit A, domain 2"/>
    <property type="match status" value="1"/>
</dbReference>
<evidence type="ECO:0000313" key="10">
    <source>
        <dbReference type="Proteomes" id="UP000332594"/>
    </source>
</evidence>
<protein>
    <submittedName>
        <fullName evidence="9">Flavin-dependent monooxygenase, oxygenase subunit HsaA</fullName>
        <ecNumber evidence="9">1.14.14.12</ecNumber>
    </submittedName>
</protein>
<dbReference type="GO" id="GO:0050660">
    <property type="term" value="F:flavin adenine dinucleotide binding"/>
    <property type="evidence" value="ECO:0007669"/>
    <property type="project" value="InterPro"/>
</dbReference>
<feature type="domain" description="Acyl-CoA dehydrogenase/oxidase C-terminal" evidence="6">
    <location>
        <begin position="252"/>
        <end position="367"/>
    </location>
</feature>
<evidence type="ECO:0000256" key="3">
    <source>
        <dbReference type="ARBA" id="ARBA00022630"/>
    </source>
</evidence>
<organism evidence="9 10">
    <name type="scientific">Raoultella terrigena</name>
    <name type="common">Klebsiella terrigena</name>
    <dbReference type="NCBI Taxonomy" id="577"/>
    <lineage>
        <taxon>Bacteria</taxon>
        <taxon>Pseudomonadati</taxon>
        <taxon>Pseudomonadota</taxon>
        <taxon>Gammaproteobacteria</taxon>
        <taxon>Enterobacterales</taxon>
        <taxon>Enterobacteriaceae</taxon>
        <taxon>Klebsiella/Raoultella group</taxon>
        <taxon>Raoultella</taxon>
    </lineage>
</organism>
<dbReference type="InterPro" id="IPR006091">
    <property type="entry name" value="Acyl-CoA_Oxase/DH_mid-dom"/>
</dbReference>
<keyword evidence="4 5" id="KW-0274">FAD</keyword>
<dbReference type="EC" id="1.14.14.12" evidence="9"/>
<dbReference type="PANTHER" id="PTHR43831:SF1">
    <property type="entry name" value="ISOBUTYRYL-COA DEHYDROGENASE, MITOCHONDRIAL"/>
    <property type="match status" value="1"/>
</dbReference>
<sequence>MNTPPQASPQPTASWPQRLTNIRRQMAERAAELDQSGEFPRHNLDLLHREGFLSLATPRRYGGAQADLPQLQEAISAIAWGEPATALIVCMQYLHHLRLAESEGWAEPLRERVFRDAVERGGLINSLRVEPELGSPARGGLPQTVATRTAQGWRLNGHKLYTTGVEGLSWLAVWARSDDPDPRVGTWLVPAKSDGVTIIKSWDHAGMRATGSHEARFRDVLLAPESAVETWPAATPPGPNAEQTRLFANRHAALLAAIYDSVARAARDWLLGWLRTRIPGSLGQPLSQLPRVQEKVGQIDSALLTNRCLLQRAAELGFTAAEANLAKVTITDNAISAVGLALELTGNHGLSRQHPLERHYRNVLCGRVHTPQSDSAWQAAGKQAFQL</sequence>
<keyword evidence="9" id="KW-0503">Monooxygenase</keyword>
<dbReference type="GO" id="GO:0016627">
    <property type="term" value="F:oxidoreductase activity, acting on the CH-CH group of donors"/>
    <property type="evidence" value="ECO:0007669"/>
    <property type="project" value="InterPro"/>
</dbReference>
<evidence type="ECO:0000256" key="4">
    <source>
        <dbReference type="ARBA" id="ARBA00022827"/>
    </source>
</evidence>
<dbReference type="AlphaFoldDB" id="A0A485BSD7"/>
<dbReference type="SUPFAM" id="SSF47203">
    <property type="entry name" value="Acyl-CoA dehydrogenase C-terminal domain-like"/>
    <property type="match status" value="1"/>
</dbReference>
<dbReference type="Pfam" id="PF02771">
    <property type="entry name" value="Acyl-CoA_dh_N"/>
    <property type="match status" value="1"/>
</dbReference>
<dbReference type="Gene3D" id="1.20.140.10">
    <property type="entry name" value="Butyryl-CoA Dehydrogenase, subunit A, domain 3"/>
    <property type="match status" value="1"/>
</dbReference>
<dbReference type="InterPro" id="IPR037069">
    <property type="entry name" value="AcylCoA_DH/ox_N_sf"/>
</dbReference>
<dbReference type="Pfam" id="PF00441">
    <property type="entry name" value="Acyl-CoA_dh_1"/>
    <property type="match status" value="1"/>
</dbReference>
<name>A0A485BSD7_RAOTE</name>
<keyword evidence="5 9" id="KW-0560">Oxidoreductase</keyword>
<feature type="domain" description="Acyl-CoA oxidase/dehydrogenase middle" evidence="7">
    <location>
        <begin position="130"/>
        <end position="220"/>
    </location>
</feature>
<dbReference type="InterPro" id="IPR013786">
    <property type="entry name" value="AcylCoA_DH/ox_N"/>
</dbReference>
<dbReference type="CDD" id="cd00567">
    <property type="entry name" value="ACAD"/>
    <property type="match status" value="1"/>
</dbReference>
<reference evidence="9 10" key="1">
    <citation type="submission" date="2019-03" db="EMBL/GenBank/DDBJ databases">
        <authorList>
            <consortium name="Pathogen Informatics"/>
        </authorList>
    </citation>
    <scope>NUCLEOTIDE SEQUENCE [LARGE SCALE GENOMIC DNA]</scope>
    <source>
        <strain evidence="9 10">NCTC13038</strain>
    </source>
</reference>
<dbReference type="Gene3D" id="1.10.540.10">
    <property type="entry name" value="Acyl-CoA dehydrogenase/oxidase, N-terminal domain"/>
    <property type="match status" value="1"/>
</dbReference>
<dbReference type="PANTHER" id="PTHR43831">
    <property type="entry name" value="ISOBUTYRYL-COA DEHYDROGENASE"/>
    <property type="match status" value="1"/>
</dbReference>
<dbReference type="InterPro" id="IPR009075">
    <property type="entry name" value="AcylCo_DH/oxidase_C"/>
</dbReference>
<comment type="similarity">
    <text evidence="2 5">Belongs to the acyl-CoA dehydrogenase family.</text>
</comment>
<evidence type="ECO:0000259" key="8">
    <source>
        <dbReference type="Pfam" id="PF02771"/>
    </source>
</evidence>
<dbReference type="InterPro" id="IPR036250">
    <property type="entry name" value="AcylCo_DH-like_C"/>
</dbReference>
<dbReference type="Proteomes" id="UP000332594">
    <property type="component" value="Unassembled WGS sequence"/>
</dbReference>
<dbReference type="PIRSF" id="PIRSF016578">
    <property type="entry name" value="HsaA"/>
    <property type="match status" value="1"/>
</dbReference>
<comment type="cofactor">
    <cofactor evidence="1 5">
        <name>FAD</name>
        <dbReference type="ChEBI" id="CHEBI:57692"/>
    </cofactor>
</comment>
<evidence type="ECO:0000256" key="5">
    <source>
        <dbReference type="RuleBase" id="RU362125"/>
    </source>
</evidence>
<dbReference type="EMBL" id="CAADJG010000002">
    <property type="protein sequence ID" value="VFS74782.1"/>
    <property type="molecule type" value="Genomic_DNA"/>
</dbReference>
<dbReference type="InterPro" id="IPR052547">
    <property type="entry name" value="Mito_Isobutyryl-CoADH"/>
</dbReference>
<dbReference type="SUPFAM" id="SSF56645">
    <property type="entry name" value="Acyl-CoA dehydrogenase NM domain-like"/>
    <property type="match status" value="1"/>
</dbReference>
<evidence type="ECO:0000259" key="6">
    <source>
        <dbReference type="Pfam" id="PF00441"/>
    </source>
</evidence>
<evidence type="ECO:0000256" key="1">
    <source>
        <dbReference type="ARBA" id="ARBA00001974"/>
    </source>
</evidence>
<feature type="domain" description="Acyl-CoA dehydrogenase/oxidase N-terminal" evidence="8">
    <location>
        <begin position="23"/>
        <end position="91"/>
    </location>
</feature>
<keyword evidence="3 5" id="KW-0285">Flavoprotein</keyword>
<dbReference type="GO" id="GO:0036383">
    <property type="term" value="F:3-hydroxy-9,10-secoandrosta-1,3,5(10)-triene-9,17-dione monooxygenase activity"/>
    <property type="evidence" value="ECO:0007669"/>
    <property type="project" value="UniProtKB-EC"/>
</dbReference>
<dbReference type="InterPro" id="IPR009100">
    <property type="entry name" value="AcylCoA_DH/oxidase_NM_dom_sf"/>
</dbReference>
<evidence type="ECO:0000259" key="7">
    <source>
        <dbReference type="Pfam" id="PF02770"/>
    </source>
</evidence>